<gene>
    <name evidence="3" type="ORF">GSTUAT00004721001</name>
</gene>
<name>A0A292PUE0_9PEZI</name>
<dbReference type="Gene3D" id="3.40.50.300">
    <property type="entry name" value="P-loop containing nucleotide triphosphate hydrolases"/>
    <property type="match status" value="1"/>
</dbReference>
<keyword evidence="1" id="KW-0378">Hydrolase</keyword>
<comment type="cofactor">
    <cofactor evidence="1">
        <name>Mg(2+)</name>
        <dbReference type="ChEBI" id="CHEBI:18420"/>
    </cofactor>
</comment>
<dbReference type="PANTHER" id="PTHR47642">
    <property type="entry name" value="ATP-DEPENDENT DNA HELICASE"/>
    <property type="match status" value="1"/>
</dbReference>
<evidence type="ECO:0000259" key="2">
    <source>
        <dbReference type="Pfam" id="PF05970"/>
    </source>
</evidence>
<dbReference type="GO" id="GO:0006281">
    <property type="term" value="P:DNA repair"/>
    <property type="evidence" value="ECO:0007669"/>
    <property type="project" value="UniProtKB-KW"/>
</dbReference>
<keyword evidence="1" id="KW-0233">DNA recombination</keyword>
<sequence>ESITVDYSTLNQEQRQVHDSVIEHFLECQAQLELEINERIPVKPLLMIVSGIAGSGKSYTIHAINTSLNRMNREADSYSILCVTAFTGVAAFNINGVTLHSLIQLGLKENDPVLTPARLLELQLKLQYIRYIIVDEMSMISSTLLARIDNRLRQIFPQNSCQPFGGCSIILIGDFAQLPPVGGRPMYCSPNSNSSLLAIQGFSLYRMFTKAYNLHQIVQQNGSNNSQSQFREILIAARNGLWTTEFWQLLISARTLLNLPQWEQDSFQNVTRLYPTNFENLGHPVAGVLSRVPADETGELQQHLRLAIGARLMIRRNLWTQHGIVNGSLGTLRGIVWQNQAVDDDLPKFLLVEIDSYTGPPFLESAPKQFPITLAGAMTVQKSQGLTLDKAVIELGKREMVNGLTFVAISRVRRIADLAFITTVPFDRVNRIRE</sequence>
<protein>
    <recommendedName>
        <fullName evidence="1">ATP-dependent DNA helicase</fullName>
        <ecNumber evidence="1">5.6.2.3</ecNumber>
    </recommendedName>
</protein>
<dbReference type="EC" id="5.6.2.3" evidence="1"/>
<dbReference type="Proteomes" id="UP001412239">
    <property type="component" value="Unassembled WGS sequence"/>
</dbReference>
<keyword evidence="4" id="KW-1185">Reference proteome</keyword>
<feature type="domain" description="DNA helicase Pif1-like DEAD-box helicase" evidence="2">
    <location>
        <begin position="37"/>
        <end position="241"/>
    </location>
</feature>
<comment type="catalytic activity">
    <reaction evidence="1">
        <text>ATP + H2O = ADP + phosphate + H(+)</text>
        <dbReference type="Rhea" id="RHEA:13065"/>
        <dbReference type="ChEBI" id="CHEBI:15377"/>
        <dbReference type="ChEBI" id="CHEBI:15378"/>
        <dbReference type="ChEBI" id="CHEBI:30616"/>
        <dbReference type="ChEBI" id="CHEBI:43474"/>
        <dbReference type="ChEBI" id="CHEBI:456216"/>
        <dbReference type="EC" id="5.6.2.3"/>
    </reaction>
</comment>
<reference evidence="3" key="1">
    <citation type="submission" date="2015-10" db="EMBL/GenBank/DDBJ databases">
        <authorList>
            <person name="Regsiter A."/>
            <person name="william w."/>
        </authorList>
    </citation>
    <scope>NUCLEOTIDE SEQUENCE</scope>
    <source>
        <strain evidence="3">Montdore</strain>
    </source>
</reference>
<accession>A0A292PUE0</accession>
<dbReference type="CDD" id="cd18809">
    <property type="entry name" value="SF1_C_RecD"/>
    <property type="match status" value="1"/>
</dbReference>
<dbReference type="AlphaFoldDB" id="A0A292PUE0"/>
<dbReference type="GO" id="GO:0016887">
    <property type="term" value="F:ATP hydrolysis activity"/>
    <property type="evidence" value="ECO:0007669"/>
    <property type="project" value="RHEA"/>
</dbReference>
<dbReference type="EMBL" id="LN891028">
    <property type="protein sequence ID" value="CUS11222.1"/>
    <property type="molecule type" value="Genomic_DNA"/>
</dbReference>
<keyword evidence="1" id="KW-0547">Nucleotide-binding</keyword>
<dbReference type="GO" id="GO:0005524">
    <property type="term" value="F:ATP binding"/>
    <property type="evidence" value="ECO:0007669"/>
    <property type="project" value="UniProtKB-KW"/>
</dbReference>
<dbReference type="InterPro" id="IPR051055">
    <property type="entry name" value="PIF1_helicase"/>
</dbReference>
<dbReference type="SUPFAM" id="SSF52540">
    <property type="entry name" value="P-loop containing nucleoside triphosphate hydrolases"/>
    <property type="match status" value="2"/>
</dbReference>
<organism evidence="3 4">
    <name type="scientific">Tuber aestivum</name>
    <name type="common">summer truffle</name>
    <dbReference type="NCBI Taxonomy" id="59557"/>
    <lineage>
        <taxon>Eukaryota</taxon>
        <taxon>Fungi</taxon>
        <taxon>Dikarya</taxon>
        <taxon>Ascomycota</taxon>
        <taxon>Pezizomycotina</taxon>
        <taxon>Pezizomycetes</taxon>
        <taxon>Pezizales</taxon>
        <taxon>Tuberaceae</taxon>
        <taxon>Tuber</taxon>
    </lineage>
</organism>
<keyword evidence="1" id="KW-0234">DNA repair</keyword>
<dbReference type="InterPro" id="IPR010285">
    <property type="entry name" value="DNA_helicase_pif1-like_DEAD"/>
</dbReference>
<keyword evidence="1" id="KW-0067">ATP-binding</keyword>
<dbReference type="InterPro" id="IPR027417">
    <property type="entry name" value="P-loop_NTPase"/>
</dbReference>
<comment type="similarity">
    <text evidence="1">Belongs to the helicase family.</text>
</comment>
<dbReference type="GO" id="GO:0006310">
    <property type="term" value="P:DNA recombination"/>
    <property type="evidence" value="ECO:0007669"/>
    <property type="project" value="UniProtKB-KW"/>
</dbReference>
<proteinExistence type="inferred from homology"/>
<evidence type="ECO:0000313" key="4">
    <source>
        <dbReference type="Proteomes" id="UP001412239"/>
    </source>
</evidence>
<evidence type="ECO:0000256" key="1">
    <source>
        <dbReference type="RuleBase" id="RU363044"/>
    </source>
</evidence>
<feature type="non-terminal residue" evidence="3">
    <location>
        <position position="434"/>
    </location>
</feature>
<dbReference type="Pfam" id="PF05970">
    <property type="entry name" value="PIF1"/>
    <property type="match status" value="1"/>
</dbReference>
<dbReference type="GO" id="GO:0000723">
    <property type="term" value="P:telomere maintenance"/>
    <property type="evidence" value="ECO:0007669"/>
    <property type="project" value="InterPro"/>
</dbReference>
<evidence type="ECO:0000313" key="3">
    <source>
        <dbReference type="EMBL" id="CUS11222.1"/>
    </source>
</evidence>
<dbReference type="GO" id="GO:0043139">
    <property type="term" value="F:5'-3' DNA helicase activity"/>
    <property type="evidence" value="ECO:0007669"/>
    <property type="project" value="UniProtKB-EC"/>
</dbReference>
<keyword evidence="1" id="KW-0227">DNA damage</keyword>
<dbReference type="PANTHER" id="PTHR47642:SF6">
    <property type="entry name" value="ATP-DEPENDENT DNA HELICASE"/>
    <property type="match status" value="1"/>
</dbReference>
<feature type="non-terminal residue" evidence="3">
    <location>
        <position position="1"/>
    </location>
</feature>
<keyword evidence="1" id="KW-0347">Helicase</keyword>